<reference evidence="1" key="1">
    <citation type="submission" date="2014-12" db="EMBL/GenBank/DDBJ databases">
        <title>Insight into the proteome of Arion vulgaris.</title>
        <authorList>
            <person name="Aradska J."/>
            <person name="Bulat T."/>
            <person name="Smidak R."/>
            <person name="Sarate P."/>
            <person name="Gangsoo J."/>
            <person name="Sialana F."/>
            <person name="Bilban M."/>
            <person name="Lubec G."/>
        </authorList>
    </citation>
    <scope>NUCLEOTIDE SEQUENCE</scope>
    <source>
        <tissue evidence="1">Skin</tissue>
    </source>
</reference>
<accession>A0A0B7BGY7</accession>
<name>A0A0B7BGY7_9EUPU</name>
<dbReference type="EMBL" id="HACG01045272">
    <property type="protein sequence ID" value="CEK92137.1"/>
    <property type="molecule type" value="Transcribed_RNA"/>
</dbReference>
<evidence type="ECO:0000313" key="1">
    <source>
        <dbReference type="EMBL" id="CEK92137.1"/>
    </source>
</evidence>
<protein>
    <submittedName>
        <fullName evidence="1">Uncharacterized protein</fullName>
    </submittedName>
</protein>
<gene>
    <name evidence="1" type="primary">ORF186731</name>
</gene>
<proteinExistence type="predicted"/>
<sequence>EIEQTLRTSVVVEGGSSRADPMIYREFIEIQWSWKTRWTSRDFDSGRPT</sequence>
<feature type="non-terminal residue" evidence="1">
    <location>
        <position position="1"/>
    </location>
</feature>
<dbReference type="AlphaFoldDB" id="A0A0B7BGY7"/>
<organism evidence="1">
    <name type="scientific">Arion vulgaris</name>
    <dbReference type="NCBI Taxonomy" id="1028688"/>
    <lineage>
        <taxon>Eukaryota</taxon>
        <taxon>Metazoa</taxon>
        <taxon>Spiralia</taxon>
        <taxon>Lophotrochozoa</taxon>
        <taxon>Mollusca</taxon>
        <taxon>Gastropoda</taxon>
        <taxon>Heterobranchia</taxon>
        <taxon>Euthyneura</taxon>
        <taxon>Panpulmonata</taxon>
        <taxon>Eupulmonata</taxon>
        <taxon>Stylommatophora</taxon>
        <taxon>Helicina</taxon>
        <taxon>Arionoidea</taxon>
        <taxon>Arionidae</taxon>
        <taxon>Arion</taxon>
    </lineage>
</organism>